<dbReference type="Pfam" id="PF01381">
    <property type="entry name" value="HTH_3"/>
    <property type="match status" value="1"/>
</dbReference>
<dbReference type="InterPro" id="IPR011990">
    <property type="entry name" value="TPR-like_helical_dom_sf"/>
</dbReference>
<dbReference type="PANTHER" id="PTHR46797">
    <property type="entry name" value="HTH-TYPE TRANSCRIPTIONAL REGULATOR"/>
    <property type="match status" value="1"/>
</dbReference>
<keyword evidence="4" id="KW-1185">Reference proteome</keyword>
<dbReference type="SUPFAM" id="SSF48452">
    <property type="entry name" value="TPR-like"/>
    <property type="match status" value="2"/>
</dbReference>
<name>A0ABP8TZA1_9ACTN</name>
<protein>
    <recommendedName>
        <fullName evidence="2">HTH cro/C1-type domain-containing protein</fullName>
    </recommendedName>
</protein>
<organism evidence="3 4">
    <name type="scientific">Actinoallomurus liliacearum</name>
    <dbReference type="NCBI Taxonomy" id="1080073"/>
    <lineage>
        <taxon>Bacteria</taxon>
        <taxon>Bacillati</taxon>
        <taxon>Actinomycetota</taxon>
        <taxon>Actinomycetes</taxon>
        <taxon>Streptosporangiales</taxon>
        <taxon>Thermomonosporaceae</taxon>
        <taxon>Actinoallomurus</taxon>
    </lineage>
</organism>
<reference evidence="4" key="1">
    <citation type="journal article" date="2019" name="Int. J. Syst. Evol. Microbiol.">
        <title>The Global Catalogue of Microorganisms (GCM) 10K type strain sequencing project: providing services to taxonomists for standard genome sequencing and annotation.</title>
        <authorList>
            <consortium name="The Broad Institute Genomics Platform"/>
            <consortium name="The Broad Institute Genome Sequencing Center for Infectious Disease"/>
            <person name="Wu L."/>
            <person name="Ma J."/>
        </authorList>
    </citation>
    <scope>NUCLEOTIDE SEQUENCE [LARGE SCALE GENOMIC DNA]</scope>
    <source>
        <strain evidence="4">JCM 17938</strain>
    </source>
</reference>
<evidence type="ECO:0000259" key="2">
    <source>
        <dbReference type="PROSITE" id="PS50943"/>
    </source>
</evidence>
<keyword evidence="1" id="KW-0238">DNA-binding</keyword>
<dbReference type="Gene3D" id="1.10.260.40">
    <property type="entry name" value="lambda repressor-like DNA-binding domains"/>
    <property type="match status" value="1"/>
</dbReference>
<sequence>MPGQGSVGERVRNLRLSKHLSQAQLAGTELSDSYISLIESGKRTPTPAVVRLLASRLGCLPEYLSEGIEPEERLHLQVRVRHAELALLAGDADQALRLFTDILSAIDNDPDLAKRARWGQARALEARGDGEDAIKALEELREEAARDRGRAGWLPVIVVLARCYRAAGDLGRTIALGESALERLAELGLFGGEEAAEVGRTLIATYLDRGDTAQARALADRLLAASESDPSVMITAYRKASQRALDEGAGGESLYLADQALALHAGETLARAQARLRVASARSLLPGDASAESAAKALELLRAAEESLSGVDAAECLIETARSKMVLGEPGAAVTIAQRVLTELSAHPGGSVTGIRARLMLAQAFVATGDREEALAALHATGDQLRMLPPSRATARVWRELGDLFGAAGDSEAMMDAYRTALESAGLRSSPQHSSVVANLGSH</sequence>
<dbReference type="InterPro" id="IPR001387">
    <property type="entry name" value="Cro/C1-type_HTH"/>
</dbReference>
<evidence type="ECO:0000313" key="4">
    <source>
        <dbReference type="Proteomes" id="UP001500212"/>
    </source>
</evidence>
<dbReference type="Gene3D" id="1.25.40.10">
    <property type="entry name" value="Tetratricopeptide repeat domain"/>
    <property type="match status" value="2"/>
</dbReference>
<proteinExistence type="predicted"/>
<dbReference type="SMART" id="SM00530">
    <property type="entry name" value="HTH_XRE"/>
    <property type="match status" value="1"/>
</dbReference>
<gene>
    <name evidence="3" type="ORF">GCM10023195_80280</name>
</gene>
<dbReference type="PROSITE" id="PS50943">
    <property type="entry name" value="HTH_CROC1"/>
    <property type="match status" value="1"/>
</dbReference>
<dbReference type="SUPFAM" id="SSF47413">
    <property type="entry name" value="lambda repressor-like DNA-binding domains"/>
    <property type="match status" value="1"/>
</dbReference>
<dbReference type="RefSeq" id="WP_345366148.1">
    <property type="nucleotide sequence ID" value="NZ_BAABHJ010000040.1"/>
</dbReference>
<feature type="domain" description="HTH cro/C1-type" evidence="2">
    <location>
        <begin position="11"/>
        <end position="64"/>
    </location>
</feature>
<evidence type="ECO:0000313" key="3">
    <source>
        <dbReference type="EMBL" id="GAA4617936.1"/>
    </source>
</evidence>
<dbReference type="Proteomes" id="UP001500212">
    <property type="component" value="Unassembled WGS sequence"/>
</dbReference>
<dbReference type="CDD" id="cd00093">
    <property type="entry name" value="HTH_XRE"/>
    <property type="match status" value="1"/>
</dbReference>
<dbReference type="InterPro" id="IPR010982">
    <property type="entry name" value="Lambda_DNA-bd_dom_sf"/>
</dbReference>
<comment type="caution">
    <text evidence="3">The sequence shown here is derived from an EMBL/GenBank/DDBJ whole genome shotgun (WGS) entry which is preliminary data.</text>
</comment>
<evidence type="ECO:0000256" key="1">
    <source>
        <dbReference type="ARBA" id="ARBA00023125"/>
    </source>
</evidence>
<dbReference type="InterPro" id="IPR050807">
    <property type="entry name" value="TransReg_Diox_bact_type"/>
</dbReference>
<dbReference type="EMBL" id="BAABHJ010000040">
    <property type="protein sequence ID" value="GAA4617936.1"/>
    <property type="molecule type" value="Genomic_DNA"/>
</dbReference>
<dbReference type="PANTHER" id="PTHR46797:SF1">
    <property type="entry name" value="METHYLPHOSPHONATE SYNTHASE"/>
    <property type="match status" value="1"/>
</dbReference>
<accession>A0ABP8TZA1</accession>